<dbReference type="EMBL" id="FOCG01000001">
    <property type="protein sequence ID" value="SEM52833.1"/>
    <property type="molecule type" value="Genomic_DNA"/>
</dbReference>
<evidence type="ECO:0000313" key="2">
    <source>
        <dbReference type="EMBL" id="SEM52833.1"/>
    </source>
</evidence>
<accession>A0A1H7Z3N2</accession>
<dbReference type="OrthoDB" id="1914126at2"/>
<keyword evidence="1" id="KW-0812">Transmembrane</keyword>
<dbReference type="AlphaFoldDB" id="A0A1H7Z3N2"/>
<reference evidence="2 3" key="1">
    <citation type="submission" date="2016-10" db="EMBL/GenBank/DDBJ databases">
        <authorList>
            <person name="de Groot N.N."/>
        </authorList>
    </citation>
    <scope>NUCLEOTIDE SEQUENCE [LARGE SCALE GENOMIC DNA]</scope>
    <source>
        <strain evidence="2 3">CGMCC 1.5070</strain>
    </source>
</reference>
<dbReference type="Proteomes" id="UP000199158">
    <property type="component" value="Unassembled WGS sequence"/>
</dbReference>
<gene>
    <name evidence="2" type="ORF">SAMN05216180_0415</name>
</gene>
<feature type="transmembrane region" description="Helical" evidence="1">
    <location>
        <begin position="15"/>
        <end position="33"/>
    </location>
</feature>
<sequence length="177" mass="20475">MKLMEHKPRPTTRKIAFFVFWSSLIIRTILLGLELFAGIYLIGTVTLQLLNFIILISALFLIKKRRVLLYFVTGLLIVCNAAFFLINNDSAEYYFTSPQKSNTLVIREKSALVSSGWADVYKLEFGIFKRKLNYRVGTNDSYQPFSHGQYRIEWSDESTVLLDYYSGKGYGQLKIEL</sequence>
<proteinExistence type="predicted"/>
<feature type="transmembrane region" description="Helical" evidence="1">
    <location>
        <begin position="39"/>
        <end position="61"/>
    </location>
</feature>
<name>A0A1H7Z3N2_9FIRM</name>
<feature type="transmembrane region" description="Helical" evidence="1">
    <location>
        <begin position="68"/>
        <end position="86"/>
    </location>
</feature>
<keyword evidence="1" id="KW-0472">Membrane</keyword>
<dbReference type="RefSeq" id="WP_092751154.1">
    <property type="nucleotide sequence ID" value="NZ_FOCG01000001.1"/>
</dbReference>
<protein>
    <submittedName>
        <fullName evidence="2">Uncharacterized protein</fullName>
    </submittedName>
</protein>
<dbReference type="STRING" id="474960.SAMN05216180_0415"/>
<keyword evidence="3" id="KW-1185">Reference proteome</keyword>
<evidence type="ECO:0000256" key="1">
    <source>
        <dbReference type="SAM" id="Phobius"/>
    </source>
</evidence>
<keyword evidence="1" id="KW-1133">Transmembrane helix</keyword>
<organism evidence="2 3">
    <name type="scientific">Hydrogenoanaerobacterium saccharovorans</name>
    <dbReference type="NCBI Taxonomy" id="474960"/>
    <lineage>
        <taxon>Bacteria</taxon>
        <taxon>Bacillati</taxon>
        <taxon>Bacillota</taxon>
        <taxon>Clostridia</taxon>
        <taxon>Eubacteriales</taxon>
        <taxon>Oscillospiraceae</taxon>
        <taxon>Hydrogenoanaerobacterium</taxon>
    </lineage>
</organism>
<evidence type="ECO:0000313" key="3">
    <source>
        <dbReference type="Proteomes" id="UP000199158"/>
    </source>
</evidence>